<dbReference type="SUPFAM" id="SSF54523">
    <property type="entry name" value="Pili subunits"/>
    <property type="match status" value="1"/>
</dbReference>
<proteinExistence type="predicted"/>
<organism evidence="1 2">
    <name type="scientific">Candidatus Avelusimicrobium gallicola</name>
    <dbReference type="NCBI Taxonomy" id="2562704"/>
    <lineage>
        <taxon>Bacteria</taxon>
        <taxon>Pseudomonadati</taxon>
        <taxon>Elusimicrobiota</taxon>
        <taxon>Elusimicrobia</taxon>
        <taxon>Elusimicrobiales</taxon>
        <taxon>Elusimicrobiaceae</taxon>
        <taxon>Candidatus Avelusimicrobium</taxon>
    </lineage>
</organism>
<dbReference type="EMBL" id="SUVG01000002">
    <property type="protein sequence ID" value="MBE6420935.1"/>
    <property type="molecule type" value="Genomic_DNA"/>
</dbReference>
<dbReference type="InterPro" id="IPR045584">
    <property type="entry name" value="Pilin-like"/>
</dbReference>
<name>A0A928DQ47_9BACT</name>
<sequence length="138" mass="15352">MKKGFTVMEIAITVVVFALLFGFTVPKFMALVHKAQEGSTKHKLVKVRSAIAAYYGEHQGNYPTDDLSSLIPQYIEKIPQATVPGYPPSAHVSHGNFEQAFTKTGGWAYISDPADPRYGDFFVNVEKDDSYGKAWHTH</sequence>
<dbReference type="AlphaFoldDB" id="A0A928DQ47"/>
<evidence type="ECO:0000313" key="1">
    <source>
        <dbReference type="EMBL" id="MBE6420935.1"/>
    </source>
</evidence>
<gene>
    <name evidence="1" type="ORF">E7027_02155</name>
</gene>
<dbReference type="Gene3D" id="3.30.700.10">
    <property type="entry name" value="Glycoprotein, Type 4 Pilin"/>
    <property type="match status" value="1"/>
</dbReference>
<comment type="caution">
    <text evidence="1">The sequence shown here is derived from an EMBL/GenBank/DDBJ whole genome shotgun (WGS) entry which is preliminary data.</text>
</comment>
<dbReference type="Proteomes" id="UP000725649">
    <property type="component" value="Unassembled WGS sequence"/>
</dbReference>
<reference evidence="1" key="1">
    <citation type="submission" date="2019-04" db="EMBL/GenBank/DDBJ databases">
        <title>Evolution of Biomass-Degrading Anaerobic Consortia Revealed by Metagenomics.</title>
        <authorList>
            <person name="Peng X."/>
        </authorList>
    </citation>
    <scope>NUCLEOTIDE SEQUENCE</scope>
    <source>
        <strain evidence="1">SIG66</strain>
    </source>
</reference>
<evidence type="ECO:0000313" key="2">
    <source>
        <dbReference type="Proteomes" id="UP000725649"/>
    </source>
</evidence>
<dbReference type="NCBIfam" id="TIGR02532">
    <property type="entry name" value="IV_pilin_GFxxxE"/>
    <property type="match status" value="1"/>
</dbReference>
<protein>
    <submittedName>
        <fullName evidence="1">Prepilin-type N-terminal cleavage/methylation domain-containing protein</fullName>
    </submittedName>
</protein>
<dbReference type="InterPro" id="IPR012902">
    <property type="entry name" value="N_methyl_site"/>
</dbReference>
<accession>A0A928DQ47</accession>